<keyword evidence="7" id="KW-1133">Transmembrane helix</keyword>
<protein>
    <recommendedName>
        <fullName evidence="2">histidine kinase</fullName>
        <ecNumber evidence="2">2.7.13.3</ecNumber>
    </recommendedName>
</protein>
<reference evidence="10" key="1">
    <citation type="submission" date="2016-02" db="EMBL/GenBank/DDBJ databases">
        <authorList>
            <person name="Wibberg D."/>
        </authorList>
    </citation>
    <scope>NUCLEOTIDE SEQUENCE [LARGE SCALE GENOMIC DNA]</scope>
</reference>
<feature type="transmembrane region" description="Helical" evidence="7">
    <location>
        <begin position="31"/>
        <end position="58"/>
    </location>
</feature>
<proteinExistence type="predicted"/>
<dbReference type="GO" id="GO:0004673">
    <property type="term" value="F:protein histidine kinase activity"/>
    <property type="evidence" value="ECO:0007669"/>
    <property type="project" value="UniProtKB-EC"/>
</dbReference>
<evidence type="ECO:0000313" key="9">
    <source>
        <dbReference type="EMBL" id="SBW18914.1"/>
    </source>
</evidence>
<dbReference type="InterPro" id="IPR003594">
    <property type="entry name" value="HATPase_dom"/>
</dbReference>
<evidence type="ECO:0000313" key="10">
    <source>
        <dbReference type="Proteomes" id="UP000199013"/>
    </source>
</evidence>
<dbReference type="EMBL" id="FLUV01000348">
    <property type="protein sequence ID" value="SBW18914.1"/>
    <property type="molecule type" value="Genomic_DNA"/>
</dbReference>
<dbReference type="EC" id="2.7.13.3" evidence="2"/>
<keyword evidence="5" id="KW-0418">Kinase</keyword>
<dbReference type="PANTHER" id="PTHR44936:SF9">
    <property type="entry name" value="SENSOR PROTEIN CREC"/>
    <property type="match status" value="1"/>
</dbReference>
<dbReference type="GO" id="GO:0000160">
    <property type="term" value="P:phosphorelay signal transduction system"/>
    <property type="evidence" value="ECO:0007669"/>
    <property type="project" value="UniProtKB-KW"/>
</dbReference>
<dbReference type="AlphaFoldDB" id="A0A1C3NUJ0"/>
<dbReference type="InterPro" id="IPR050980">
    <property type="entry name" value="2C_sensor_his_kinase"/>
</dbReference>
<evidence type="ECO:0000259" key="8">
    <source>
        <dbReference type="PROSITE" id="PS50109"/>
    </source>
</evidence>
<keyword evidence="10" id="KW-1185">Reference proteome</keyword>
<dbReference type="SMART" id="SM00387">
    <property type="entry name" value="HATPase_c"/>
    <property type="match status" value="1"/>
</dbReference>
<dbReference type="Gene3D" id="3.30.565.10">
    <property type="entry name" value="Histidine kinase-like ATPase, C-terminal domain"/>
    <property type="match status" value="1"/>
</dbReference>
<evidence type="ECO:0000256" key="7">
    <source>
        <dbReference type="SAM" id="Phobius"/>
    </source>
</evidence>
<comment type="catalytic activity">
    <reaction evidence="1">
        <text>ATP + protein L-histidine = ADP + protein N-phospho-L-histidine.</text>
        <dbReference type="EC" id="2.7.13.3"/>
    </reaction>
</comment>
<evidence type="ECO:0000256" key="4">
    <source>
        <dbReference type="ARBA" id="ARBA00022679"/>
    </source>
</evidence>
<dbReference type="CDD" id="cd00075">
    <property type="entry name" value="HATPase"/>
    <property type="match status" value="1"/>
</dbReference>
<dbReference type="PROSITE" id="PS50109">
    <property type="entry name" value="HIS_KIN"/>
    <property type="match status" value="1"/>
</dbReference>
<evidence type="ECO:0000256" key="1">
    <source>
        <dbReference type="ARBA" id="ARBA00000085"/>
    </source>
</evidence>
<dbReference type="SUPFAM" id="SSF55874">
    <property type="entry name" value="ATPase domain of HSP90 chaperone/DNA topoisomerase II/histidine kinase"/>
    <property type="match status" value="1"/>
</dbReference>
<keyword evidence="4" id="KW-0808">Transferase</keyword>
<keyword evidence="3" id="KW-0597">Phosphoprotein</keyword>
<keyword evidence="6" id="KW-0902">Two-component regulatory system</keyword>
<dbReference type="Proteomes" id="UP000199013">
    <property type="component" value="Unassembled WGS sequence"/>
</dbReference>
<dbReference type="PRINTS" id="PR00344">
    <property type="entry name" value="BCTRLSENSOR"/>
</dbReference>
<gene>
    <name evidence="9" type="ORF">FDG2_0879</name>
</gene>
<evidence type="ECO:0000256" key="6">
    <source>
        <dbReference type="ARBA" id="ARBA00023012"/>
    </source>
</evidence>
<dbReference type="InterPro" id="IPR005467">
    <property type="entry name" value="His_kinase_dom"/>
</dbReference>
<sequence>MSVTPPTPDRPRPREVGWRYRRWPGSRRSGLALRTALLTTAVATLTAVLTGTIFLRLIGGTADEQARRTLDRQAELVAQLYDRPARAVEFRPGAVRILAAQQITVIRVDGEGTVMSSWGSRIARRAVLPADVLGGLAAGDTVSRVRTVTGDRVNIAARPLPAGGAVVLAQPASQGRELSVPVSRRLTVALLDGLAENALRVVPTGAPIVFALRKEGKHAVIEVRDAGPGLTAEDCAVAFERSLLYERYRGIRPVSTGLGLALVAGLTARLGGQAEAGTAPEGGAAFTIRLPTAG</sequence>
<accession>A0A1C3NUJ0</accession>
<organism evidence="9 10">
    <name type="scientific">Candidatus Protofrankia californiensis</name>
    <dbReference type="NCBI Taxonomy" id="1839754"/>
    <lineage>
        <taxon>Bacteria</taxon>
        <taxon>Bacillati</taxon>
        <taxon>Actinomycetota</taxon>
        <taxon>Actinomycetes</taxon>
        <taxon>Frankiales</taxon>
        <taxon>Frankiaceae</taxon>
        <taxon>Protofrankia</taxon>
    </lineage>
</organism>
<keyword evidence="7" id="KW-0812">Transmembrane</keyword>
<name>A0A1C3NUJ0_9ACTN</name>
<keyword evidence="7" id="KW-0472">Membrane</keyword>
<evidence type="ECO:0000256" key="3">
    <source>
        <dbReference type="ARBA" id="ARBA00022553"/>
    </source>
</evidence>
<dbReference type="PANTHER" id="PTHR44936">
    <property type="entry name" value="SENSOR PROTEIN CREC"/>
    <property type="match status" value="1"/>
</dbReference>
<dbReference type="InterPro" id="IPR036890">
    <property type="entry name" value="HATPase_C_sf"/>
</dbReference>
<evidence type="ECO:0000256" key="5">
    <source>
        <dbReference type="ARBA" id="ARBA00022777"/>
    </source>
</evidence>
<evidence type="ECO:0000256" key="2">
    <source>
        <dbReference type="ARBA" id="ARBA00012438"/>
    </source>
</evidence>
<dbReference type="InterPro" id="IPR004358">
    <property type="entry name" value="Sig_transdc_His_kin-like_C"/>
</dbReference>
<dbReference type="Pfam" id="PF02518">
    <property type="entry name" value="HATPase_c"/>
    <property type="match status" value="1"/>
</dbReference>
<feature type="domain" description="Histidine kinase" evidence="8">
    <location>
        <begin position="190"/>
        <end position="294"/>
    </location>
</feature>